<dbReference type="InterPro" id="IPR028992">
    <property type="entry name" value="Hedgehog/Intein_dom"/>
</dbReference>
<protein>
    <submittedName>
        <fullName evidence="1">Uncharacterized protein</fullName>
    </submittedName>
</protein>
<organism evidence="1 2">
    <name type="scientific">Acetobacter pasteurianus</name>
    <name type="common">Acetobacter turbidans</name>
    <dbReference type="NCBI Taxonomy" id="438"/>
    <lineage>
        <taxon>Bacteria</taxon>
        <taxon>Pseudomonadati</taxon>
        <taxon>Pseudomonadota</taxon>
        <taxon>Alphaproteobacteria</taxon>
        <taxon>Acetobacterales</taxon>
        <taxon>Acetobacteraceae</taxon>
        <taxon>Acetobacter</taxon>
    </lineage>
</organism>
<dbReference type="OrthoDB" id="7284755at2"/>
<dbReference type="Proteomes" id="UP000093796">
    <property type="component" value="Unassembled WGS sequence"/>
</dbReference>
<dbReference type="AlphaFoldDB" id="A0A1A0D6R3"/>
<name>A0A1A0D6R3_ACEPA</name>
<dbReference type="PATRIC" id="fig|438.15.peg.2439"/>
<proteinExistence type="predicted"/>
<dbReference type="SUPFAM" id="SSF51294">
    <property type="entry name" value="Hedgehog/intein (Hint) domain"/>
    <property type="match status" value="1"/>
</dbReference>
<dbReference type="InterPro" id="IPR036844">
    <property type="entry name" value="Hint_dom_sf"/>
</dbReference>
<evidence type="ECO:0000313" key="1">
    <source>
        <dbReference type="EMBL" id="OAZ70849.1"/>
    </source>
</evidence>
<evidence type="ECO:0000313" key="2">
    <source>
        <dbReference type="Proteomes" id="UP000093796"/>
    </source>
</evidence>
<gene>
    <name evidence="1" type="ORF">SRCM100623_02200</name>
</gene>
<dbReference type="EMBL" id="LYUD01000115">
    <property type="protein sequence ID" value="OAZ70849.1"/>
    <property type="molecule type" value="Genomic_DNA"/>
</dbReference>
<dbReference type="Pfam" id="PF13403">
    <property type="entry name" value="Hint_2"/>
    <property type="match status" value="1"/>
</dbReference>
<accession>A0A1A0D6R3</accession>
<comment type="caution">
    <text evidence="1">The sequence shown here is derived from an EMBL/GenBank/DDBJ whole genome shotgun (WGS) entry which is preliminary data.</text>
</comment>
<sequence length="661" mass="70177">MSTYYTYETDAQGNPILDANGNKIVETTWTVSQPYGSGITDWDVKITDSSGNVILDQTNINPGLDLVLVQLLGSGYVLTPGSGDFGVLISALSAQTFVSTPGATGNFIIGAGAAEISTYYIGGTTSISGLANLVTGSTINIIGGAATLTGTSGSSVAGVLNGSTINVEYGGTLNTGSALASVLEGSTVNFGTGGGTVIINGGGTLISLLASGQINATTFQNYDPSKDTIELQNTTSTIASYTIENGGLFGTDSSEKIVTLKDANSNVIGQFAVSPASGVTLNNGDYVVNTSTNDTNPLKITVSDSNTYIGACFLAGSMICTPRGDVAVEDIRIGDEVVTFDWRNDKEVVSPVVWVGTTHVNVRAELPDDEAGWPVRILKDAISDGVPYKDMLITSEHCLFFKDSFVPARMLVNGVSIFYDKSITSYNYYHVETQQHSVITADGMLTESYLDTGNRSSFRQEGKVVTLHSAAKSWEEDAGAPLCVERSFVEPLFRALQARENSVVGCLPSAGQMETTHDPDLHLITQTGATIRPMRHGNQQYSFMLPPNTHSVRIVSRASRPADAIGPFVDDRRYMGVAVADVRLLSAKKAHSITAHLQEEKPEGWHATDWTDCAWTNGDAVLPLGEHLTHGKMGILSMTIRAAGPYCVNTQHTPELKAYSA</sequence>
<dbReference type="RefSeq" id="WP_003628891.1">
    <property type="nucleotide sequence ID" value="NZ_LYUD01000115.1"/>
</dbReference>
<reference evidence="1 2" key="1">
    <citation type="submission" date="2016-05" db="EMBL/GenBank/DDBJ databases">
        <title>Genome sequencing of Acetobacter pasteurianus strain SRCM100623.</title>
        <authorList>
            <person name="Song Y.R."/>
        </authorList>
    </citation>
    <scope>NUCLEOTIDE SEQUENCE [LARGE SCALE GENOMIC DNA]</scope>
    <source>
        <strain evidence="1 2">SRCM100623</strain>
    </source>
</reference>
<dbReference type="Gene3D" id="2.170.16.10">
    <property type="entry name" value="Hedgehog/Intein (Hint) domain"/>
    <property type="match status" value="1"/>
</dbReference>